<dbReference type="InterPro" id="IPR014284">
    <property type="entry name" value="RNA_pol_sigma-70_dom"/>
</dbReference>
<evidence type="ECO:0000259" key="6">
    <source>
        <dbReference type="Pfam" id="PF08281"/>
    </source>
</evidence>
<evidence type="ECO:0000313" key="8">
    <source>
        <dbReference type="Proteomes" id="UP001597525"/>
    </source>
</evidence>
<keyword evidence="2" id="KW-0805">Transcription regulation</keyword>
<evidence type="ECO:0000256" key="1">
    <source>
        <dbReference type="ARBA" id="ARBA00010641"/>
    </source>
</evidence>
<sequence length="196" mass="23029">MAIFRLDNELDLLERVAMKDEEAFNKIYNFYCDRVYAFSRRILQNDFLAEEVVQDVFTKFWQYDQLAEIEDLYLWIRALARNQSLKILRRQAVEVRAGVELAKTWVEHGDLLNDQVSYRETKRLLDKSVNNLSDQQRKVYFLCHVEGLSYEEAAKKLGVSKNTLKTHLKAALKHIRKDLLAGDRLTAILCIMGLLR</sequence>
<protein>
    <submittedName>
        <fullName evidence="7">RNA polymerase sigma factor</fullName>
    </submittedName>
</protein>
<dbReference type="InterPro" id="IPR036388">
    <property type="entry name" value="WH-like_DNA-bd_sf"/>
</dbReference>
<evidence type="ECO:0000313" key="7">
    <source>
        <dbReference type="EMBL" id="MFD2968743.1"/>
    </source>
</evidence>
<evidence type="ECO:0000259" key="5">
    <source>
        <dbReference type="Pfam" id="PF04542"/>
    </source>
</evidence>
<dbReference type="EMBL" id="JBHUPB010000010">
    <property type="protein sequence ID" value="MFD2968743.1"/>
    <property type="molecule type" value="Genomic_DNA"/>
</dbReference>
<comment type="caution">
    <text evidence="7">The sequence shown here is derived from an EMBL/GenBank/DDBJ whole genome shotgun (WGS) entry which is preliminary data.</text>
</comment>
<feature type="domain" description="RNA polymerase sigma-70 region 2" evidence="5">
    <location>
        <begin position="31"/>
        <end position="92"/>
    </location>
</feature>
<reference evidence="8" key="1">
    <citation type="journal article" date="2019" name="Int. J. Syst. Evol. Microbiol.">
        <title>The Global Catalogue of Microorganisms (GCM) 10K type strain sequencing project: providing services to taxonomists for standard genome sequencing and annotation.</title>
        <authorList>
            <consortium name="The Broad Institute Genomics Platform"/>
            <consortium name="The Broad Institute Genome Sequencing Center for Infectious Disease"/>
            <person name="Wu L."/>
            <person name="Ma J."/>
        </authorList>
    </citation>
    <scope>NUCLEOTIDE SEQUENCE [LARGE SCALE GENOMIC DNA]</scope>
    <source>
        <strain evidence="8">KCTC 22814</strain>
    </source>
</reference>
<evidence type="ECO:0000256" key="4">
    <source>
        <dbReference type="ARBA" id="ARBA00023163"/>
    </source>
</evidence>
<dbReference type="SUPFAM" id="SSF88659">
    <property type="entry name" value="Sigma3 and sigma4 domains of RNA polymerase sigma factors"/>
    <property type="match status" value="1"/>
</dbReference>
<dbReference type="InterPro" id="IPR013325">
    <property type="entry name" value="RNA_pol_sigma_r2"/>
</dbReference>
<dbReference type="SUPFAM" id="SSF88946">
    <property type="entry name" value="Sigma2 domain of RNA polymerase sigma factors"/>
    <property type="match status" value="1"/>
</dbReference>
<keyword evidence="8" id="KW-1185">Reference proteome</keyword>
<proteinExistence type="inferred from homology"/>
<dbReference type="InterPro" id="IPR007627">
    <property type="entry name" value="RNA_pol_sigma70_r2"/>
</dbReference>
<dbReference type="PANTHER" id="PTHR43133">
    <property type="entry name" value="RNA POLYMERASE ECF-TYPE SIGMA FACTO"/>
    <property type="match status" value="1"/>
</dbReference>
<evidence type="ECO:0000256" key="3">
    <source>
        <dbReference type="ARBA" id="ARBA00023082"/>
    </source>
</evidence>
<gene>
    <name evidence="7" type="ORF">ACFS7Y_15185</name>
</gene>
<dbReference type="Pfam" id="PF04542">
    <property type="entry name" value="Sigma70_r2"/>
    <property type="match status" value="1"/>
</dbReference>
<dbReference type="InterPro" id="IPR013324">
    <property type="entry name" value="RNA_pol_sigma_r3/r4-like"/>
</dbReference>
<organism evidence="7 8">
    <name type="scientific">Sphingobacterium bambusae</name>
    <dbReference type="NCBI Taxonomy" id="662858"/>
    <lineage>
        <taxon>Bacteria</taxon>
        <taxon>Pseudomonadati</taxon>
        <taxon>Bacteroidota</taxon>
        <taxon>Sphingobacteriia</taxon>
        <taxon>Sphingobacteriales</taxon>
        <taxon>Sphingobacteriaceae</taxon>
        <taxon>Sphingobacterium</taxon>
    </lineage>
</organism>
<keyword evidence="4" id="KW-0804">Transcription</keyword>
<dbReference type="InterPro" id="IPR039425">
    <property type="entry name" value="RNA_pol_sigma-70-like"/>
</dbReference>
<dbReference type="InterPro" id="IPR013249">
    <property type="entry name" value="RNA_pol_sigma70_r4_t2"/>
</dbReference>
<dbReference type="Gene3D" id="1.10.10.10">
    <property type="entry name" value="Winged helix-like DNA-binding domain superfamily/Winged helix DNA-binding domain"/>
    <property type="match status" value="1"/>
</dbReference>
<accession>A0ABW6BJJ6</accession>
<feature type="domain" description="RNA polymerase sigma factor 70 region 4 type 2" evidence="6">
    <location>
        <begin position="123"/>
        <end position="175"/>
    </location>
</feature>
<dbReference type="Gene3D" id="1.10.1740.10">
    <property type="match status" value="1"/>
</dbReference>
<dbReference type="NCBIfam" id="TIGR02937">
    <property type="entry name" value="sigma70-ECF"/>
    <property type="match status" value="1"/>
</dbReference>
<dbReference type="CDD" id="cd06171">
    <property type="entry name" value="Sigma70_r4"/>
    <property type="match status" value="1"/>
</dbReference>
<keyword evidence="3" id="KW-0731">Sigma factor</keyword>
<dbReference type="Pfam" id="PF08281">
    <property type="entry name" value="Sigma70_r4_2"/>
    <property type="match status" value="1"/>
</dbReference>
<dbReference type="Proteomes" id="UP001597525">
    <property type="component" value="Unassembled WGS sequence"/>
</dbReference>
<dbReference type="PANTHER" id="PTHR43133:SF46">
    <property type="entry name" value="RNA POLYMERASE SIGMA-70 FACTOR ECF SUBFAMILY"/>
    <property type="match status" value="1"/>
</dbReference>
<comment type="similarity">
    <text evidence="1">Belongs to the sigma-70 factor family. ECF subfamily.</text>
</comment>
<evidence type="ECO:0000256" key="2">
    <source>
        <dbReference type="ARBA" id="ARBA00023015"/>
    </source>
</evidence>
<dbReference type="RefSeq" id="WP_380936373.1">
    <property type="nucleotide sequence ID" value="NZ_JBHUPB010000010.1"/>
</dbReference>
<name>A0ABW6BJJ6_9SPHI</name>